<feature type="domain" description="LD-carboxypeptidase N-terminal" evidence="8">
    <location>
        <begin position="25"/>
        <end position="141"/>
    </location>
</feature>
<evidence type="ECO:0000256" key="1">
    <source>
        <dbReference type="ARBA" id="ARBA00010233"/>
    </source>
</evidence>
<evidence type="ECO:0000259" key="8">
    <source>
        <dbReference type="Pfam" id="PF02016"/>
    </source>
</evidence>
<dbReference type="PIRSF" id="PIRSF028757">
    <property type="entry name" value="LD-carboxypeptidase"/>
    <property type="match status" value="1"/>
</dbReference>
<dbReference type="InterPro" id="IPR029062">
    <property type="entry name" value="Class_I_gatase-like"/>
</dbReference>
<dbReference type="InterPro" id="IPR027461">
    <property type="entry name" value="Carboxypeptidase_A_C_sf"/>
</dbReference>
<evidence type="ECO:0000256" key="4">
    <source>
        <dbReference type="ARBA" id="ARBA00022801"/>
    </source>
</evidence>
<dbReference type="STRING" id="1121391.SAMN02745206_00091"/>
<keyword evidence="11" id="KW-1185">Reference proteome</keyword>
<dbReference type="InterPro" id="IPR027478">
    <property type="entry name" value="LdcA_N"/>
</dbReference>
<dbReference type="EMBL" id="FQVB01000003">
    <property type="protein sequence ID" value="SHE31226.1"/>
    <property type="molecule type" value="Genomic_DNA"/>
</dbReference>
<dbReference type="Pfam" id="PF17676">
    <property type="entry name" value="Peptidase_S66C"/>
    <property type="match status" value="1"/>
</dbReference>
<evidence type="ECO:0000256" key="2">
    <source>
        <dbReference type="ARBA" id="ARBA00022645"/>
    </source>
</evidence>
<dbReference type="Pfam" id="PF02016">
    <property type="entry name" value="Peptidase_S66"/>
    <property type="match status" value="1"/>
</dbReference>
<feature type="active site" description="Nucleophile" evidence="6">
    <location>
        <position position="121"/>
    </location>
</feature>
<feature type="domain" description="LD-carboxypeptidase C-terminal" evidence="9">
    <location>
        <begin position="183"/>
        <end position="294"/>
    </location>
</feature>
<evidence type="ECO:0000256" key="3">
    <source>
        <dbReference type="ARBA" id="ARBA00022670"/>
    </source>
</evidence>
<evidence type="ECO:0000256" key="7">
    <source>
        <dbReference type="SAM" id="MobiDB-lite"/>
    </source>
</evidence>
<dbReference type="GO" id="GO:0004180">
    <property type="term" value="F:carboxypeptidase activity"/>
    <property type="evidence" value="ECO:0007669"/>
    <property type="project" value="UniProtKB-KW"/>
</dbReference>
<accession>A0A1M4SGA3</accession>
<dbReference type="SUPFAM" id="SSF141986">
    <property type="entry name" value="LD-carboxypeptidase A C-terminal domain-like"/>
    <property type="match status" value="1"/>
</dbReference>
<feature type="active site" description="Charge relay system" evidence="6">
    <location>
        <position position="214"/>
    </location>
</feature>
<organism evidence="10 11">
    <name type="scientific">Desulfacinum infernum DSM 9756</name>
    <dbReference type="NCBI Taxonomy" id="1121391"/>
    <lineage>
        <taxon>Bacteria</taxon>
        <taxon>Pseudomonadati</taxon>
        <taxon>Thermodesulfobacteriota</taxon>
        <taxon>Syntrophobacteria</taxon>
        <taxon>Syntrophobacterales</taxon>
        <taxon>Syntrophobacteraceae</taxon>
        <taxon>Desulfacinum</taxon>
    </lineage>
</organism>
<dbReference type="AlphaFoldDB" id="A0A1M4SGA3"/>
<evidence type="ECO:0000313" key="10">
    <source>
        <dbReference type="EMBL" id="SHE31226.1"/>
    </source>
</evidence>
<dbReference type="InterPro" id="IPR003507">
    <property type="entry name" value="S66_fam"/>
</dbReference>
<dbReference type="CDD" id="cd07025">
    <property type="entry name" value="Peptidase_S66"/>
    <property type="match status" value="1"/>
</dbReference>
<proteinExistence type="inferred from homology"/>
<dbReference type="PANTHER" id="PTHR30237">
    <property type="entry name" value="MURAMOYLTETRAPEPTIDE CARBOXYPEPTIDASE"/>
    <property type="match status" value="1"/>
</dbReference>
<dbReference type="PANTHER" id="PTHR30237:SF2">
    <property type="entry name" value="MUREIN TETRAPEPTIDE CARBOXYPEPTIDASE"/>
    <property type="match status" value="1"/>
</dbReference>
<evidence type="ECO:0000256" key="5">
    <source>
        <dbReference type="ARBA" id="ARBA00022825"/>
    </source>
</evidence>
<sequence length="311" mass="33810">MMPRRSRRSSGARPRPLPLAPGMTVALAAPAGSFPSDRTEKIRRLFEEKGFRVVIGRHVTGRDRYLAGSDADRAVDLIRALTDPSVDAVFAIRGGYGSSRLLPRLPFGSFPEKPKIFCGYSDITFLHAALGALTGWITFHGPNAIEFADDPIVFEETLAYLSGSRPLEWHLSDEQILQEGKASGIVAGGNLTCFSHLMGTPYAPSLEGALLLLEDKAEPTYRVDRMLMHLKAAGVFHRIGGIIGGTFTDCGDPDEIRMLLREYSAPRSIPVVLGLPFGHGARNHVLPLGARFTLDTSKGTLTCAEVPWASR</sequence>
<dbReference type="GO" id="GO:0006508">
    <property type="term" value="P:proteolysis"/>
    <property type="evidence" value="ECO:0007669"/>
    <property type="project" value="UniProtKB-KW"/>
</dbReference>
<feature type="compositionally biased region" description="Basic residues" evidence="7">
    <location>
        <begin position="1"/>
        <end position="10"/>
    </location>
</feature>
<gene>
    <name evidence="10" type="ORF">SAMN02745206_00091</name>
</gene>
<dbReference type="GO" id="GO:0008236">
    <property type="term" value="F:serine-type peptidase activity"/>
    <property type="evidence" value="ECO:0007669"/>
    <property type="project" value="UniProtKB-KW"/>
</dbReference>
<reference evidence="11" key="1">
    <citation type="submission" date="2016-11" db="EMBL/GenBank/DDBJ databases">
        <authorList>
            <person name="Varghese N."/>
            <person name="Submissions S."/>
        </authorList>
    </citation>
    <scope>NUCLEOTIDE SEQUENCE [LARGE SCALE GENOMIC DNA]</scope>
    <source>
        <strain evidence="11">DSM 9756</strain>
    </source>
</reference>
<protein>
    <submittedName>
        <fullName evidence="10">Muramoyltetrapeptide carboxypeptidase</fullName>
    </submittedName>
</protein>
<dbReference type="SUPFAM" id="SSF52317">
    <property type="entry name" value="Class I glutamine amidotransferase-like"/>
    <property type="match status" value="1"/>
</dbReference>
<dbReference type="Gene3D" id="3.40.50.10740">
    <property type="entry name" value="Class I glutamine amidotransferase-like"/>
    <property type="match status" value="1"/>
</dbReference>
<dbReference type="InterPro" id="IPR040449">
    <property type="entry name" value="Peptidase_S66_N"/>
</dbReference>
<name>A0A1M4SGA3_9BACT</name>
<evidence type="ECO:0000259" key="9">
    <source>
        <dbReference type="Pfam" id="PF17676"/>
    </source>
</evidence>
<keyword evidence="3" id="KW-0645">Protease</keyword>
<keyword evidence="4" id="KW-0378">Hydrolase</keyword>
<feature type="active site" description="Charge relay system" evidence="6">
    <location>
        <position position="279"/>
    </location>
</feature>
<keyword evidence="2 10" id="KW-0121">Carboxypeptidase</keyword>
<evidence type="ECO:0000256" key="6">
    <source>
        <dbReference type="PIRSR" id="PIRSR028757-1"/>
    </source>
</evidence>
<keyword evidence="5" id="KW-0720">Serine protease</keyword>
<dbReference type="Gene3D" id="3.50.30.60">
    <property type="entry name" value="LD-carboxypeptidase A C-terminal domain-like"/>
    <property type="match status" value="1"/>
</dbReference>
<evidence type="ECO:0000313" key="11">
    <source>
        <dbReference type="Proteomes" id="UP000184076"/>
    </source>
</evidence>
<dbReference type="InterPro" id="IPR040921">
    <property type="entry name" value="Peptidase_S66C"/>
</dbReference>
<dbReference type="Proteomes" id="UP000184076">
    <property type="component" value="Unassembled WGS sequence"/>
</dbReference>
<comment type="similarity">
    <text evidence="1">Belongs to the peptidase S66 family.</text>
</comment>
<dbReference type="OrthoDB" id="9807329at2"/>
<feature type="region of interest" description="Disordered" evidence="7">
    <location>
        <begin position="1"/>
        <end position="20"/>
    </location>
</feature>